<dbReference type="AlphaFoldDB" id="A0A6H5IBD8"/>
<feature type="compositionally biased region" description="Low complexity" evidence="1">
    <location>
        <begin position="195"/>
        <end position="207"/>
    </location>
</feature>
<gene>
    <name evidence="2" type="ORF">TBRA_LOCUS6266</name>
</gene>
<evidence type="ECO:0000313" key="2">
    <source>
        <dbReference type="EMBL" id="CAB0034368.1"/>
    </source>
</evidence>
<dbReference type="OrthoDB" id="10022108at2759"/>
<evidence type="ECO:0000256" key="1">
    <source>
        <dbReference type="SAM" id="MobiDB-lite"/>
    </source>
</evidence>
<dbReference type="EMBL" id="CADCXV010000740">
    <property type="protein sequence ID" value="CAB0034368.1"/>
    <property type="molecule type" value="Genomic_DNA"/>
</dbReference>
<evidence type="ECO:0000313" key="3">
    <source>
        <dbReference type="Proteomes" id="UP000479190"/>
    </source>
</evidence>
<protein>
    <submittedName>
        <fullName evidence="2">Uncharacterized protein</fullName>
    </submittedName>
</protein>
<feature type="region of interest" description="Disordered" evidence="1">
    <location>
        <begin position="358"/>
        <end position="396"/>
    </location>
</feature>
<keyword evidence="3" id="KW-1185">Reference proteome</keyword>
<accession>A0A6H5IBD8</accession>
<proteinExistence type="predicted"/>
<feature type="compositionally biased region" description="Acidic residues" evidence="1">
    <location>
        <begin position="88"/>
        <end position="98"/>
    </location>
</feature>
<feature type="compositionally biased region" description="Polar residues" evidence="1">
    <location>
        <begin position="365"/>
        <end position="380"/>
    </location>
</feature>
<feature type="region of interest" description="Disordered" evidence="1">
    <location>
        <begin position="174"/>
        <end position="207"/>
    </location>
</feature>
<organism evidence="2 3">
    <name type="scientific">Trichogramma brassicae</name>
    <dbReference type="NCBI Taxonomy" id="86971"/>
    <lineage>
        <taxon>Eukaryota</taxon>
        <taxon>Metazoa</taxon>
        <taxon>Ecdysozoa</taxon>
        <taxon>Arthropoda</taxon>
        <taxon>Hexapoda</taxon>
        <taxon>Insecta</taxon>
        <taxon>Pterygota</taxon>
        <taxon>Neoptera</taxon>
        <taxon>Endopterygota</taxon>
        <taxon>Hymenoptera</taxon>
        <taxon>Apocrita</taxon>
        <taxon>Proctotrupomorpha</taxon>
        <taxon>Chalcidoidea</taxon>
        <taxon>Trichogrammatidae</taxon>
        <taxon>Trichogramma</taxon>
    </lineage>
</organism>
<sequence>MASLLTAIKKAKEAGDSVKANLLARSLKTEAEKWDSSDEKKREVNEKLAAEYERKKREERGKKKDKEGTSKVKKGGKDESLRSRSSEESLEDGNDGEVSDGSIEEHDSLDEEVSRKTPMKRVYSEDKGVQRQMEEYERFKRIKKSKIDEMDRLKEITVSLTDYMAREDARVSKQTAGQIMRRQRDSDSQLPVAESNQSGGSFLSSSSSYPDIPEIIVPKNPEAPDSVLEKPTIISLRNSISSIASNISEAGSEPKKRKVIENDHEMEIESNSAKSDSCLATRFDELQDETHAGLERIRVRHKFSSVLTDYVKQQFHIVKRIALELAFENTRLAAKNEYLSDLVDRRLLPSYSSVAAQGAVAQSSRPQQNLLAPKPKTQNKLKPLSPSPSAGRKKSKTKKSFVVVVSSSKDEPRVDSEVLMSVLKSTIDPVGDGIHVRSVNKSRSGRLFVETASKQDLEKLISNAGLKEKGVSVTLKERRLPRMIIYDVPVVQTDSELSQLLRKQNPILTPQQVLKPIFKVGKRDSEVIHWVMEVSPECRDTSLSKRAACTWGGAVAK</sequence>
<feature type="compositionally biased region" description="Basic and acidic residues" evidence="1">
    <location>
        <begin position="27"/>
        <end position="87"/>
    </location>
</feature>
<name>A0A6H5IBD8_9HYME</name>
<dbReference type="Proteomes" id="UP000479190">
    <property type="component" value="Unassembled WGS sequence"/>
</dbReference>
<reference evidence="2 3" key="1">
    <citation type="submission" date="2020-02" db="EMBL/GenBank/DDBJ databases">
        <authorList>
            <person name="Ferguson B K."/>
        </authorList>
    </citation>
    <scope>NUCLEOTIDE SEQUENCE [LARGE SCALE GENOMIC DNA]</scope>
</reference>
<feature type="region of interest" description="Disordered" evidence="1">
    <location>
        <begin position="1"/>
        <end position="130"/>
    </location>
</feature>